<sequence length="55" mass="5988">MMLVEQDWTGLEGSKKTTTNQEKKKKGEGGEALERIGGGNWVAGLGGRRKEVVIE</sequence>
<protein>
    <submittedName>
        <fullName evidence="2">Uncharacterized protein</fullName>
    </submittedName>
</protein>
<comment type="caution">
    <text evidence="2">The sequence shown here is derived from an EMBL/GenBank/DDBJ whole genome shotgun (WGS) entry which is preliminary data.</text>
</comment>
<feature type="compositionally biased region" description="Basic and acidic residues" evidence="1">
    <location>
        <begin position="21"/>
        <end position="34"/>
    </location>
</feature>
<gene>
    <name evidence="2" type="ORF">QG37_07878</name>
</gene>
<accession>A0A0L0NP51</accession>
<dbReference type="AlphaFoldDB" id="A0A0L0NP51"/>
<proteinExistence type="predicted"/>
<reference evidence="3" key="1">
    <citation type="journal article" date="2015" name="BMC Genomics">
        <title>Draft genome of a commonly misdiagnosed multidrug resistant pathogen Candida auris.</title>
        <authorList>
            <person name="Chatterjee S."/>
            <person name="Alampalli S.V."/>
            <person name="Nageshan R.K."/>
            <person name="Chettiar S.T."/>
            <person name="Joshi S."/>
            <person name="Tatu U.S."/>
        </authorList>
    </citation>
    <scope>NUCLEOTIDE SEQUENCE [LARGE SCALE GENOMIC DNA]</scope>
    <source>
        <strain evidence="3">6684</strain>
    </source>
</reference>
<evidence type="ECO:0000313" key="3">
    <source>
        <dbReference type="Proteomes" id="UP000037122"/>
    </source>
</evidence>
<name>A0A0L0NP51_CANAR</name>
<dbReference type="EMBL" id="LGST01000064">
    <property type="protein sequence ID" value="KND95921.1"/>
    <property type="molecule type" value="Genomic_DNA"/>
</dbReference>
<feature type="region of interest" description="Disordered" evidence="1">
    <location>
        <begin position="1"/>
        <end position="35"/>
    </location>
</feature>
<dbReference type="Proteomes" id="UP000037122">
    <property type="component" value="Unassembled WGS sequence"/>
</dbReference>
<evidence type="ECO:0000313" key="2">
    <source>
        <dbReference type="EMBL" id="KND95921.1"/>
    </source>
</evidence>
<evidence type="ECO:0000256" key="1">
    <source>
        <dbReference type="SAM" id="MobiDB-lite"/>
    </source>
</evidence>
<organism evidence="2 3">
    <name type="scientific">Candidozyma auris</name>
    <name type="common">Yeast</name>
    <name type="synonym">Candida auris</name>
    <dbReference type="NCBI Taxonomy" id="498019"/>
    <lineage>
        <taxon>Eukaryota</taxon>
        <taxon>Fungi</taxon>
        <taxon>Dikarya</taxon>
        <taxon>Ascomycota</taxon>
        <taxon>Saccharomycotina</taxon>
        <taxon>Pichiomycetes</taxon>
        <taxon>Metschnikowiaceae</taxon>
        <taxon>Candidozyma</taxon>
    </lineage>
</organism>